<evidence type="ECO:0000259" key="5">
    <source>
        <dbReference type="Pfam" id="PF00171"/>
    </source>
</evidence>
<dbReference type="RefSeq" id="WP_032749636.1">
    <property type="nucleotide sequence ID" value="NZ_JAKWGX010000273.1"/>
</dbReference>
<dbReference type="PANTHER" id="PTHR11699">
    <property type="entry name" value="ALDEHYDE DEHYDROGENASE-RELATED"/>
    <property type="match status" value="1"/>
</dbReference>
<evidence type="ECO:0000256" key="1">
    <source>
        <dbReference type="ARBA" id="ARBA00023002"/>
    </source>
</evidence>
<dbReference type="InterPro" id="IPR016163">
    <property type="entry name" value="Ald_DH_C"/>
</dbReference>
<dbReference type="CDD" id="cd07112">
    <property type="entry name" value="ALDH_GABALDH-PuuC"/>
    <property type="match status" value="1"/>
</dbReference>
<dbReference type="EMBL" id="LEUS01000005">
    <property type="protein sequence ID" value="KLY41708.1"/>
    <property type="molecule type" value="Genomic_DNA"/>
</dbReference>
<protein>
    <submittedName>
        <fullName evidence="6">Aldehyde dehydrogenase PuuC</fullName>
    </submittedName>
</protein>
<gene>
    <name evidence="6" type="ORF">SK91_01082</name>
</gene>
<feature type="active site" evidence="3">
    <location>
        <position position="267"/>
    </location>
</feature>
<keyword evidence="1 4" id="KW-0560">Oxidoreductase</keyword>
<dbReference type="PROSITE" id="PS00687">
    <property type="entry name" value="ALDEHYDE_DEHYDR_GLU"/>
    <property type="match status" value="1"/>
</dbReference>
<evidence type="ECO:0000256" key="2">
    <source>
        <dbReference type="ARBA" id="ARBA00023027"/>
    </source>
</evidence>
<dbReference type="InterPro" id="IPR016161">
    <property type="entry name" value="Ald_DH/histidinol_DH"/>
</dbReference>
<accession>A0ABR5GJE5</accession>
<evidence type="ECO:0000256" key="3">
    <source>
        <dbReference type="PROSITE-ProRule" id="PRU10007"/>
    </source>
</evidence>
<dbReference type="InterPro" id="IPR015590">
    <property type="entry name" value="Aldehyde_DH_dom"/>
</dbReference>
<evidence type="ECO:0000256" key="4">
    <source>
        <dbReference type="RuleBase" id="RU003345"/>
    </source>
</evidence>
<keyword evidence="7" id="KW-1185">Reference proteome</keyword>
<sequence length="495" mass="53595">MDFHNLAYWQEKANNIAIETRLFINGEYSAAADNSVFATVDPTAQQTLAEVARGKKADVERAVQAARGVFDRGDWSQASPAQRKAVLHKFADLMEAHREELALLETLDTGKPIRHSLRDDVPGAARAIRWYAEAIDKVYGEVAPTGGNELAMIVREPIGVIAAVVPWNFPLLLACWKLGPALASGNSVVLKPSEKSPLTALRLAGLAKQAGLPDGVFNVVSGFGHEAGQALAQHHDVEVITFTGSTRTGKQLLKDAGDSNMKRVWLEAGGKSANIVFADCPDLQKAVNATAGGIFYNQGQVCIAGTRLLLEENIADRFLDLLKEQAKGWQPGNPLDPNTTMGMLIDNSHADSVHSFIRAGEAHSTLLLDGRKNPWPAAVGPTIFVDVDPASALSQEEIFGPVLVVTRFKTEEQALALANDSRYGLGAAVWTRDLSRAHRVSRRLKAGSVFVNNYNDGDMTVPFGGYKQSGNGRDKSLHALEKFTELKTIWIALES</sequence>
<proteinExistence type="inferred from homology"/>
<dbReference type="InterPro" id="IPR016160">
    <property type="entry name" value="Ald_DH_CS_CYS"/>
</dbReference>
<dbReference type="Proteomes" id="UP000036305">
    <property type="component" value="Unassembled WGS sequence"/>
</dbReference>
<evidence type="ECO:0000313" key="7">
    <source>
        <dbReference type="Proteomes" id="UP000036305"/>
    </source>
</evidence>
<dbReference type="Gene3D" id="3.40.605.10">
    <property type="entry name" value="Aldehyde Dehydrogenase, Chain A, domain 1"/>
    <property type="match status" value="1"/>
</dbReference>
<organism evidence="6 7">
    <name type="scientific">Klebsiella michiganensis</name>
    <dbReference type="NCBI Taxonomy" id="1134687"/>
    <lineage>
        <taxon>Bacteria</taxon>
        <taxon>Pseudomonadati</taxon>
        <taxon>Pseudomonadota</taxon>
        <taxon>Gammaproteobacteria</taxon>
        <taxon>Enterobacterales</taxon>
        <taxon>Enterobacteriaceae</taxon>
        <taxon>Klebsiella/Raoultella group</taxon>
        <taxon>Klebsiella</taxon>
    </lineage>
</organism>
<reference evidence="6 7" key="1">
    <citation type="submission" date="2015-06" db="EMBL/GenBank/DDBJ databases">
        <title>The Genome Sequence of None.</title>
        <authorList>
            <consortium name="The Broad Institute Genomics Platform"/>
            <consortium name="The Broad Institute Genome Sequencing Center for Infectious Disease"/>
            <person name="Earl A.M."/>
            <person name="Onderdonk A.B."/>
            <person name="Kirby J."/>
            <person name="Ferraro M.J."/>
            <person name="Huang S."/>
            <person name="Spencer M."/>
            <person name="Fodor A."/>
            <person name="Hooper D."/>
            <person name="Dekker J."/>
            <person name="O'Brien T."/>
            <person name="Quan V."/>
            <person name="Gombosev A."/>
            <person name="Delaney M."/>
            <person name="DuBois A."/>
            <person name="Ernst C."/>
            <person name="Kim D.S."/>
            <person name="Rossman W."/>
            <person name="Gohs F."/>
            <person name="Petruso H."/>
            <person name="Nozar T."/>
            <person name="Mougeot F."/>
            <person name="Manson-McGuire A."/>
            <person name="Young S."/>
            <person name="Abouelleil A."/>
            <person name="Cao P."/>
            <person name="Chapman S.B."/>
            <person name="Griggs A."/>
            <person name="Priest M."/>
            <person name="Shea T."/>
            <person name="Wortman I."/>
            <person name="Wortman J.R."/>
            <person name="Nusbaum C."/>
            <person name="Birren B."/>
        </authorList>
    </citation>
    <scope>NUCLEOTIDE SEQUENCE [LARGE SCALE GENOMIC DNA]</scope>
    <source>
        <strain evidence="6 7">MGH87</strain>
    </source>
</reference>
<feature type="domain" description="Aldehyde dehydrogenase" evidence="5">
    <location>
        <begin position="33"/>
        <end position="489"/>
    </location>
</feature>
<dbReference type="SUPFAM" id="SSF53720">
    <property type="entry name" value="ALDH-like"/>
    <property type="match status" value="1"/>
</dbReference>
<name>A0ABR5GJE5_9ENTR</name>
<dbReference type="PROSITE" id="PS00070">
    <property type="entry name" value="ALDEHYDE_DEHYDR_CYS"/>
    <property type="match status" value="1"/>
</dbReference>
<comment type="similarity">
    <text evidence="4">Belongs to the aldehyde dehydrogenase family.</text>
</comment>
<dbReference type="Gene3D" id="3.40.309.10">
    <property type="entry name" value="Aldehyde Dehydrogenase, Chain A, domain 2"/>
    <property type="match status" value="1"/>
</dbReference>
<comment type="caution">
    <text evidence="6">The sequence shown here is derived from an EMBL/GenBank/DDBJ whole genome shotgun (WGS) entry which is preliminary data.</text>
</comment>
<evidence type="ECO:0000313" key="6">
    <source>
        <dbReference type="EMBL" id="KLY41708.1"/>
    </source>
</evidence>
<dbReference type="NCBIfam" id="NF007352">
    <property type="entry name" value="PRK09847.1"/>
    <property type="match status" value="1"/>
</dbReference>
<keyword evidence="2" id="KW-0520">NAD</keyword>
<dbReference type="Pfam" id="PF00171">
    <property type="entry name" value="Aldedh"/>
    <property type="match status" value="1"/>
</dbReference>
<dbReference type="InterPro" id="IPR029510">
    <property type="entry name" value="Ald_DH_CS_GLU"/>
</dbReference>
<dbReference type="InterPro" id="IPR016162">
    <property type="entry name" value="Ald_DH_N"/>
</dbReference>